<dbReference type="Proteomes" id="UP000823786">
    <property type="component" value="Unassembled WGS sequence"/>
</dbReference>
<protein>
    <submittedName>
        <fullName evidence="2">Uncharacterized protein</fullName>
    </submittedName>
</protein>
<feature type="compositionally biased region" description="Basic and acidic residues" evidence="1">
    <location>
        <begin position="42"/>
        <end position="51"/>
    </location>
</feature>
<accession>A0ABS4ELK9</accession>
<dbReference type="RefSeq" id="WP_209852267.1">
    <property type="nucleotide sequence ID" value="NZ_JAGGJV010000004.1"/>
</dbReference>
<gene>
    <name evidence="2" type="ORF">J2Z75_002345</name>
</gene>
<dbReference type="EMBL" id="JAGGJV010000004">
    <property type="protein sequence ID" value="MBP1858833.1"/>
    <property type="molecule type" value="Genomic_DNA"/>
</dbReference>
<evidence type="ECO:0000313" key="2">
    <source>
        <dbReference type="EMBL" id="MBP1858833.1"/>
    </source>
</evidence>
<name>A0ABS4ELK9_9HYPH</name>
<evidence type="ECO:0000313" key="3">
    <source>
        <dbReference type="Proteomes" id="UP000823786"/>
    </source>
</evidence>
<comment type="caution">
    <text evidence="2">The sequence shown here is derived from an EMBL/GenBank/DDBJ whole genome shotgun (WGS) entry which is preliminary data.</text>
</comment>
<evidence type="ECO:0000256" key="1">
    <source>
        <dbReference type="SAM" id="MobiDB-lite"/>
    </source>
</evidence>
<reference evidence="2 3" key="1">
    <citation type="submission" date="2021-03" db="EMBL/GenBank/DDBJ databases">
        <title>Genomic Encyclopedia of Type Strains, Phase IV (KMG-IV): sequencing the most valuable type-strain genomes for metagenomic binning, comparative biology and taxonomic classification.</title>
        <authorList>
            <person name="Goeker M."/>
        </authorList>
    </citation>
    <scope>NUCLEOTIDE SEQUENCE [LARGE SCALE GENOMIC DNA]</scope>
    <source>
        <strain evidence="2 3">DSM 26427</strain>
    </source>
</reference>
<feature type="region of interest" description="Disordered" evidence="1">
    <location>
        <begin position="30"/>
        <end position="51"/>
    </location>
</feature>
<organism evidence="2 3">
    <name type="scientific">Rhizobium herbae</name>
    <dbReference type="NCBI Taxonomy" id="508661"/>
    <lineage>
        <taxon>Bacteria</taxon>
        <taxon>Pseudomonadati</taxon>
        <taxon>Pseudomonadota</taxon>
        <taxon>Alphaproteobacteria</taxon>
        <taxon>Hyphomicrobiales</taxon>
        <taxon>Rhizobiaceae</taxon>
        <taxon>Rhizobium/Agrobacterium group</taxon>
        <taxon>Rhizobium</taxon>
    </lineage>
</organism>
<keyword evidence="3" id="KW-1185">Reference proteome</keyword>
<sequence>MQQSLTAQAFVKKLSFFSKSLLTMNDAWDYKPLTNEGGGAAGDRRTRSEVS</sequence>
<proteinExistence type="predicted"/>